<evidence type="ECO:0000259" key="1">
    <source>
        <dbReference type="SMART" id="SM00860"/>
    </source>
</evidence>
<dbReference type="Pfam" id="PF14567">
    <property type="entry name" value="SUKH_5"/>
    <property type="match status" value="1"/>
</dbReference>
<dbReference type="AlphaFoldDB" id="A0A557SI33"/>
<organism evidence="2 3">
    <name type="scientific">Sedimenticola selenatireducens</name>
    <dbReference type="NCBI Taxonomy" id="191960"/>
    <lineage>
        <taxon>Bacteria</taxon>
        <taxon>Pseudomonadati</taxon>
        <taxon>Pseudomonadota</taxon>
        <taxon>Gammaproteobacteria</taxon>
        <taxon>Chromatiales</taxon>
        <taxon>Sedimenticolaceae</taxon>
        <taxon>Sedimenticola</taxon>
    </lineage>
</organism>
<dbReference type="InterPro" id="IPR018958">
    <property type="entry name" value="Knr4/Smi1-like_dom"/>
</dbReference>
<sequence>MIEVDQICEGSINYGGCSDEKIRHAERELDVTFPESYRYFLKTYGSSIGDSLEIYGLPDKTDDQPLWINCVEQTIKDRQLVGIPKAYVAISHDGMESAYYLDCSESPISKKCVVIEWSPTNNGGKTIFTSFSEFLQSHGKP</sequence>
<dbReference type="SMART" id="SM00860">
    <property type="entry name" value="SMI1_KNR4"/>
    <property type="match status" value="1"/>
</dbReference>
<proteinExistence type="predicted"/>
<dbReference type="InterPro" id="IPR037883">
    <property type="entry name" value="Knr4/Smi1-like_sf"/>
</dbReference>
<reference evidence="2 3" key="1">
    <citation type="submission" date="2019-07" db="EMBL/GenBank/DDBJ databases">
        <title>The pathways for chlorine oxyanion respiration interact through the shared metabolite chlorate.</title>
        <authorList>
            <person name="Barnum T.P."/>
            <person name="Cheng Y."/>
            <person name="Hill K.A."/>
            <person name="Lucas L.N."/>
            <person name="Carlson H.K."/>
            <person name="Coates J.D."/>
        </authorList>
    </citation>
    <scope>NUCLEOTIDE SEQUENCE [LARGE SCALE GENOMIC DNA]</scope>
    <source>
        <strain evidence="2 3">BK-1</strain>
    </source>
</reference>
<dbReference type="OrthoDB" id="6464815at2"/>
<comment type="caution">
    <text evidence="2">The sequence shown here is derived from an EMBL/GenBank/DDBJ whole genome shotgun (WGS) entry which is preliminary data.</text>
</comment>
<feature type="domain" description="Knr4/Smi1-like" evidence="1">
    <location>
        <begin position="16"/>
        <end position="137"/>
    </location>
</feature>
<dbReference type="Proteomes" id="UP000316649">
    <property type="component" value="Unassembled WGS sequence"/>
</dbReference>
<protein>
    <submittedName>
        <fullName evidence="2">SMI1/KNR4 family protein</fullName>
    </submittedName>
</protein>
<evidence type="ECO:0000313" key="3">
    <source>
        <dbReference type="Proteomes" id="UP000316649"/>
    </source>
</evidence>
<gene>
    <name evidence="2" type="ORF">FHP88_06600</name>
</gene>
<evidence type="ECO:0000313" key="2">
    <source>
        <dbReference type="EMBL" id="TVO77085.1"/>
    </source>
</evidence>
<dbReference type="SUPFAM" id="SSF160631">
    <property type="entry name" value="SMI1/KNR4-like"/>
    <property type="match status" value="1"/>
</dbReference>
<dbReference type="Gene3D" id="3.40.1580.10">
    <property type="entry name" value="SMI1/KNR4-like"/>
    <property type="match status" value="1"/>
</dbReference>
<dbReference type="RefSeq" id="WP_144358214.1">
    <property type="nucleotide sequence ID" value="NZ_VMNH01000005.1"/>
</dbReference>
<name>A0A557SI33_9GAMM</name>
<dbReference type="EMBL" id="VMNH01000005">
    <property type="protein sequence ID" value="TVO77085.1"/>
    <property type="molecule type" value="Genomic_DNA"/>
</dbReference>
<keyword evidence="3" id="KW-1185">Reference proteome</keyword>
<accession>A0A557SI33</accession>